<evidence type="ECO:0000256" key="1">
    <source>
        <dbReference type="SAM" id="MobiDB-lite"/>
    </source>
</evidence>
<dbReference type="STRING" id="1798495.A3C19_03070"/>
<feature type="compositionally biased region" description="Basic and acidic residues" evidence="1">
    <location>
        <begin position="1"/>
        <end position="21"/>
    </location>
</feature>
<dbReference type="Gene3D" id="2.60.40.1170">
    <property type="entry name" value="Mu homology domain, subdomain B"/>
    <property type="match status" value="1"/>
</dbReference>
<evidence type="ECO:0000313" key="4">
    <source>
        <dbReference type="Proteomes" id="UP000178532"/>
    </source>
</evidence>
<organism evidence="3 4">
    <name type="scientific">Candidatus Kaiserbacteria bacterium RIFCSPHIGHO2_02_FULL_54_22</name>
    <dbReference type="NCBI Taxonomy" id="1798495"/>
    <lineage>
        <taxon>Bacteria</taxon>
        <taxon>Candidatus Kaiseribacteriota</taxon>
    </lineage>
</organism>
<keyword evidence="2" id="KW-1133">Transmembrane helix</keyword>
<dbReference type="EMBL" id="MFLI01000011">
    <property type="protein sequence ID" value="OGG62225.1"/>
    <property type="molecule type" value="Genomic_DNA"/>
</dbReference>
<name>A0A1F6DLA9_9BACT</name>
<gene>
    <name evidence="3" type="ORF">A3C19_03070</name>
</gene>
<feature type="transmembrane region" description="Helical" evidence="2">
    <location>
        <begin position="64"/>
        <end position="89"/>
    </location>
</feature>
<comment type="caution">
    <text evidence="3">The sequence shown here is derived from an EMBL/GenBank/DDBJ whole genome shotgun (WGS) entry which is preliminary data.</text>
</comment>
<evidence type="ECO:0000256" key="2">
    <source>
        <dbReference type="SAM" id="Phobius"/>
    </source>
</evidence>
<evidence type="ECO:0008006" key="5">
    <source>
        <dbReference type="Google" id="ProtNLM"/>
    </source>
</evidence>
<dbReference type="Proteomes" id="UP000178532">
    <property type="component" value="Unassembled WGS sequence"/>
</dbReference>
<evidence type="ECO:0000313" key="3">
    <source>
        <dbReference type="EMBL" id="OGG62225.1"/>
    </source>
</evidence>
<reference evidence="3 4" key="1">
    <citation type="journal article" date="2016" name="Nat. Commun.">
        <title>Thousands of microbial genomes shed light on interconnected biogeochemical processes in an aquifer system.</title>
        <authorList>
            <person name="Anantharaman K."/>
            <person name="Brown C.T."/>
            <person name="Hug L.A."/>
            <person name="Sharon I."/>
            <person name="Castelle C.J."/>
            <person name="Probst A.J."/>
            <person name="Thomas B.C."/>
            <person name="Singh A."/>
            <person name="Wilkins M.J."/>
            <person name="Karaoz U."/>
            <person name="Brodie E.L."/>
            <person name="Williams K.H."/>
            <person name="Hubbard S.S."/>
            <person name="Banfield J.F."/>
        </authorList>
    </citation>
    <scope>NUCLEOTIDE SEQUENCE [LARGE SCALE GENOMIC DNA]</scope>
</reference>
<dbReference type="AlphaFoldDB" id="A0A1F6DLA9"/>
<feature type="region of interest" description="Disordered" evidence="1">
    <location>
        <begin position="1"/>
        <end position="37"/>
    </location>
</feature>
<accession>A0A1F6DLA9</accession>
<protein>
    <recommendedName>
        <fullName evidence="5">DUF11 domain-containing protein</fullName>
    </recommendedName>
</protein>
<keyword evidence="2" id="KW-0812">Transmembrane</keyword>
<keyword evidence="2" id="KW-0472">Membrane</keyword>
<proteinExistence type="predicted"/>
<sequence>MPPSRPEDDIGSLEKARERLYRPQGGPSDERTPLPAPGTRFFRHLWGEDPLPHVQQQGVRHMRLAGIFFIGAFLFFLLSLGVAGAFFYFGGNSVSVDKIDVDIQGPTTIAGGDIVPLSITVTNRNPTTVDNATIEINFPEGTRSVDDVLLAYPRYTENLGSLASGESVIRSIKAVVFGGAGQALALPISLSFRTSGSNAVFVKKSSYALGVSSTPLSLSVETLAETVSGAPLTVNVTVRSNATVPISNVVLAANFPFGFSVTSSSLPVTNSSFLLGTIAPGATKTVTLTGTLLGQDTEQRVFNFTVGTAKTATDQALAVTYMTQSAAVVVAAPFIHTTLALNGDTRADAVVSAGSLQSVTVTYTNTLATSITNAVVTVAVSGSAVDYDSIRSSNGFYNSSDHSIVFSRDTDPSLAQLSPNASGIGAFTFSTLPANSLAQSPAVIFTISVSGTRIGQANVPENVSSTMTKIVKVATTVAFSAYSLHRSGPFGNTGPIPPKADQATTYTVMWNVQNTGSAVAGGAVSATLPVYVSYTEKTGGAGSFSYDDKSRTVTWNTGDFAQGASAQGAFQVSLTPSTSQKGSAPALTSTASFSGYDRFAGVQVKASAEPVTTETTRDPGYVLTNAIVQ</sequence>